<protein>
    <recommendedName>
        <fullName evidence="2">RING-type domain-containing protein</fullName>
    </recommendedName>
</protein>
<name>A0ABD3H9R6_9MARC</name>
<dbReference type="PROSITE" id="PS50089">
    <property type="entry name" value="ZF_RING_2"/>
    <property type="match status" value="1"/>
</dbReference>
<dbReference type="InterPro" id="IPR001841">
    <property type="entry name" value="Znf_RING"/>
</dbReference>
<evidence type="ECO:0000313" key="4">
    <source>
        <dbReference type="Proteomes" id="UP001633002"/>
    </source>
</evidence>
<evidence type="ECO:0000313" key="3">
    <source>
        <dbReference type="EMBL" id="KAL3687005.1"/>
    </source>
</evidence>
<evidence type="ECO:0000259" key="2">
    <source>
        <dbReference type="PROSITE" id="PS50089"/>
    </source>
</evidence>
<keyword evidence="1" id="KW-0863">Zinc-finger</keyword>
<dbReference type="Proteomes" id="UP001633002">
    <property type="component" value="Unassembled WGS sequence"/>
</dbReference>
<dbReference type="SUPFAM" id="SSF57850">
    <property type="entry name" value="RING/U-box"/>
    <property type="match status" value="1"/>
</dbReference>
<keyword evidence="1" id="KW-0862">Zinc</keyword>
<reference evidence="3 4" key="1">
    <citation type="submission" date="2024-09" db="EMBL/GenBank/DDBJ databases">
        <title>Chromosome-scale assembly of Riccia sorocarpa.</title>
        <authorList>
            <person name="Paukszto L."/>
        </authorList>
    </citation>
    <scope>NUCLEOTIDE SEQUENCE [LARGE SCALE GENOMIC DNA]</scope>
    <source>
        <strain evidence="3">LP-2024</strain>
        <tissue evidence="3">Aerial parts of the thallus</tissue>
    </source>
</reference>
<gene>
    <name evidence="3" type="ORF">R1sor_013314</name>
</gene>
<keyword evidence="4" id="KW-1185">Reference proteome</keyword>
<organism evidence="3 4">
    <name type="scientific">Riccia sorocarpa</name>
    <dbReference type="NCBI Taxonomy" id="122646"/>
    <lineage>
        <taxon>Eukaryota</taxon>
        <taxon>Viridiplantae</taxon>
        <taxon>Streptophyta</taxon>
        <taxon>Embryophyta</taxon>
        <taxon>Marchantiophyta</taxon>
        <taxon>Marchantiopsida</taxon>
        <taxon>Marchantiidae</taxon>
        <taxon>Marchantiales</taxon>
        <taxon>Ricciaceae</taxon>
        <taxon>Riccia</taxon>
    </lineage>
</organism>
<dbReference type="CDD" id="cd16448">
    <property type="entry name" value="RING-H2"/>
    <property type="match status" value="1"/>
</dbReference>
<sequence>MPLIQDQLWASDAALKEQTALAQDLSSQKSAWDLLVASLRERAEVVEAQLREGWIPLPHAEGGTKDLPAMWHRAQCYVCQNYFGPEGGYVPGTCQHPIHISCMLRMLHKGTKCGICRAPFHSLLWFQFSLEDKMTAAKWTLNVRFLNQRLPSHSQTNGERRKALLVPFMKDCLLTYQHLHNDGSPMAEKRAVVDRFRIETRR</sequence>
<dbReference type="EMBL" id="JBJQOH010000004">
    <property type="protein sequence ID" value="KAL3687005.1"/>
    <property type="molecule type" value="Genomic_DNA"/>
</dbReference>
<accession>A0ABD3H9R6</accession>
<keyword evidence="1" id="KW-0479">Metal-binding</keyword>
<proteinExistence type="predicted"/>
<evidence type="ECO:0000256" key="1">
    <source>
        <dbReference type="PROSITE-ProRule" id="PRU00175"/>
    </source>
</evidence>
<dbReference type="Gene3D" id="3.30.40.10">
    <property type="entry name" value="Zinc/RING finger domain, C3HC4 (zinc finger)"/>
    <property type="match status" value="1"/>
</dbReference>
<comment type="caution">
    <text evidence="3">The sequence shown here is derived from an EMBL/GenBank/DDBJ whole genome shotgun (WGS) entry which is preliminary data.</text>
</comment>
<dbReference type="AlphaFoldDB" id="A0ABD3H9R6"/>
<dbReference type="InterPro" id="IPR013083">
    <property type="entry name" value="Znf_RING/FYVE/PHD"/>
</dbReference>
<feature type="domain" description="RING-type" evidence="2">
    <location>
        <begin position="76"/>
        <end position="117"/>
    </location>
</feature>
<dbReference type="GO" id="GO:0008270">
    <property type="term" value="F:zinc ion binding"/>
    <property type="evidence" value="ECO:0007669"/>
    <property type="project" value="UniProtKB-KW"/>
</dbReference>